<evidence type="ECO:0000313" key="2">
    <source>
        <dbReference type="Proteomes" id="UP001148838"/>
    </source>
</evidence>
<keyword evidence="2" id="KW-1185">Reference proteome</keyword>
<protein>
    <submittedName>
        <fullName evidence="1">Uncharacterized protein</fullName>
    </submittedName>
</protein>
<accession>A0ABQ8S237</accession>
<sequence>MSRAVASWSKASYLGLALRNARWFESSWGKKFSHEISASVWDRCPPSIVMHLGSNDRTTCELERSEYPHHATLRAQRIIAVTLSRGCSFVRTGQPDQNPSHFVRQSYHRTPVVEGGSERCFRFSKDFVQVCNGYDSLGGEHDTIFTGKRPSCFNAAKKSFTFAYTTVVSEKCRYKKSGRNVLNEDRLYDCEQYKVDKLTWNGCVMSTDRIP</sequence>
<dbReference type="Proteomes" id="UP001148838">
    <property type="component" value="Unassembled WGS sequence"/>
</dbReference>
<evidence type="ECO:0000313" key="1">
    <source>
        <dbReference type="EMBL" id="KAJ4427830.1"/>
    </source>
</evidence>
<organism evidence="1 2">
    <name type="scientific">Periplaneta americana</name>
    <name type="common">American cockroach</name>
    <name type="synonym">Blatta americana</name>
    <dbReference type="NCBI Taxonomy" id="6978"/>
    <lineage>
        <taxon>Eukaryota</taxon>
        <taxon>Metazoa</taxon>
        <taxon>Ecdysozoa</taxon>
        <taxon>Arthropoda</taxon>
        <taxon>Hexapoda</taxon>
        <taxon>Insecta</taxon>
        <taxon>Pterygota</taxon>
        <taxon>Neoptera</taxon>
        <taxon>Polyneoptera</taxon>
        <taxon>Dictyoptera</taxon>
        <taxon>Blattodea</taxon>
        <taxon>Blattoidea</taxon>
        <taxon>Blattidae</taxon>
        <taxon>Blattinae</taxon>
        <taxon>Periplaneta</taxon>
    </lineage>
</organism>
<proteinExistence type="predicted"/>
<comment type="caution">
    <text evidence="1">The sequence shown here is derived from an EMBL/GenBank/DDBJ whole genome shotgun (WGS) entry which is preliminary data.</text>
</comment>
<dbReference type="EMBL" id="JAJSOF020000038">
    <property type="protein sequence ID" value="KAJ4427830.1"/>
    <property type="molecule type" value="Genomic_DNA"/>
</dbReference>
<reference evidence="1 2" key="1">
    <citation type="journal article" date="2022" name="Allergy">
        <title>Genome assembly and annotation of Periplaneta americana reveal a comprehensive cockroach allergen profile.</title>
        <authorList>
            <person name="Wang L."/>
            <person name="Xiong Q."/>
            <person name="Saelim N."/>
            <person name="Wang L."/>
            <person name="Nong W."/>
            <person name="Wan A.T."/>
            <person name="Shi M."/>
            <person name="Liu X."/>
            <person name="Cao Q."/>
            <person name="Hui J.H.L."/>
            <person name="Sookrung N."/>
            <person name="Leung T.F."/>
            <person name="Tungtrongchitr A."/>
            <person name="Tsui S.K.W."/>
        </authorList>
    </citation>
    <scope>NUCLEOTIDE SEQUENCE [LARGE SCALE GENOMIC DNA]</scope>
    <source>
        <strain evidence="1">PWHHKU_190912</strain>
    </source>
</reference>
<gene>
    <name evidence="1" type="ORF">ANN_25609</name>
</gene>
<name>A0ABQ8S237_PERAM</name>